<dbReference type="STRING" id="280093.SAMN05443373_104144"/>
<dbReference type="Proteomes" id="UP000184384">
    <property type="component" value="Unassembled WGS sequence"/>
</dbReference>
<dbReference type="GO" id="GO:0046872">
    <property type="term" value="F:metal ion binding"/>
    <property type="evidence" value="ECO:0007669"/>
    <property type="project" value="InterPro"/>
</dbReference>
<dbReference type="Pfam" id="PF11827">
    <property type="entry name" value="DUF3347"/>
    <property type="match status" value="1"/>
</dbReference>
<reference evidence="4" key="1">
    <citation type="submission" date="2016-11" db="EMBL/GenBank/DDBJ databases">
        <authorList>
            <person name="Jaros S."/>
            <person name="Januszkiewicz K."/>
            <person name="Wedrychowicz H."/>
        </authorList>
    </citation>
    <scope>NUCLEOTIDE SEQUENCE [LARGE SCALE GENOMIC DNA]</scope>
    <source>
        <strain evidence="4">DSM 19729</strain>
    </source>
</reference>
<organism evidence="4 5">
    <name type="scientific">Flavobacterium granuli</name>
    <dbReference type="NCBI Taxonomy" id="280093"/>
    <lineage>
        <taxon>Bacteria</taxon>
        <taxon>Pseudomonadati</taxon>
        <taxon>Bacteroidota</taxon>
        <taxon>Flavobacteriia</taxon>
        <taxon>Flavobacteriales</taxon>
        <taxon>Flavobacteriaceae</taxon>
        <taxon>Flavobacterium</taxon>
    </lineage>
</organism>
<dbReference type="EMBL" id="FQWO01000004">
    <property type="protein sequence ID" value="SHG80415.1"/>
    <property type="molecule type" value="Genomic_DNA"/>
</dbReference>
<protein>
    <submittedName>
        <fullName evidence="3">Uncharacterized protein DUF3347</fullName>
    </submittedName>
</protein>
<evidence type="ECO:0000313" key="4">
    <source>
        <dbReference type="EMBL" id="SHG80415.1"/>
    </source>
</evidence>
<reference evidence="5" key="2">
    <citation type="submission" date="2016-11" db="EMBL/GenBank/DDBJ databases">
        <authorList>
            <person name="Varghese N."/>
            <person name="Submissions S."/>
        </authorList>
    </citation>
    <scope>NUCLEOTIDE SEQUENCE [LARGE SCALE GENOMIC DNA]</scope>
    <source>
        <strain evidence="5">DSM 19729</strain>
    </source>
</reference>
<sequence length="234" mass="25988">MKNKIFSIIAVAFLFIGCNQKSKEAETSNLEHTETASGQYTCPMHPEVIGKKGDLCPVCDMELTEPISQATSKAVVEAKVETKVNEATSSSFTINKAVEDYLKLANALVNDDSKAAAKVSEILSVTLNSLNSSKLDEVGKKKYVKISSVINEHLKHIIENPTDIEHQRTYFALLSKDMNDLIKAFGTDKKLYQAYCPMYEEGKSGYWISETKEIRNPYFGSQMLNCGRIVAALK</sequence>
<proteinExistence type="predicted"/>
<dbReference type="InterPro" id="IPR045800">
    <property type="entry name" value="HMBD"/>
</dbReference>
<feature type="domain" description="DUF3347" evidence="1">
    <location>
        <begin position="98"/>
        <end position="189"/>
    </location>
</feature>
<dbReference type="PROSITE" id="PS51257">
    <property type="entry name" value="PROKAR_LIPOPROTEIN"/>
    <property type="match status" value="1"/>
</dbReference>
<name>A0A1M5MTA1_9FLAO</name>
<dbReference type="InterPro" id="IPR021782">
    <property type="entry name" value="DUF3347"/>
</dbReference>
<dbReference type="EMBL" id="PVUB01000003">
    <property type="protein sequence ID" value="PRZ25068.1"/>
    <property type="molecule type" value="Genomic_DNA"/>
</dbReference>
<evidence type="ECO:0000313" key="5">
    <source>
        <dbReference type="Proteomes" id="UP000184384"/>
    </source>
</evidence>
<evidence type="ECO:0000259" key="2">
    <source>
        <dbReference type="Pfam" id="PF19335"/>
    </source>
</evidence>
<evidence type="ECO:0000313" key="3">
    <source>
        <dbReference type="EMBL" id="PRZ25068.1"/>
    </source>
</evidence>
<reference evidence="3 6" key="3">
    <citation type="submission" date="2018-03" db="EMBL/GenBank/DDBJ databases">
        <title>Genomic Encyclopedia of Archaeal and Bacterial Type Strains, Phase II (KMG-II): from individual species to whole genera.</title>
        <authorList>
            <person name="Goeker M."/>
        </authorList>
    </citation>
    <scope>NUCLEOTIDE SEQUENCE [LARGE SCALE GENOMIC DNA]</scope>
    <source>
        <strain evidence="3 6">DSM 17797</strain>
    </source>
</reference>
<evidence type="ECO:0000259" key="1">
    <source>
        <dbReference type="Pfam" id="PF11827"/>
    </source>
</evidence>
<evidence type="ECO:0000313" key="6">
    <source>
        <dbReference type="Proteomes" id="UP000237771"/>
    </source>
</evidence>
<dbReference type="Pfam" id="PF19335">
    <property type="entry name" value="HMBD"/>
    <property type="match status" value="1"/>
</dbReference>
<dbReference type="AlphaFoldDB" id="A0A1M5MTA1"/>
<feature type="domain" description="Heavy metal binding" evidence="2">
    <location>
        <begin position="40"/>
        <end position="65"/>
    </location>
</feature>
<gene>
    <name evidence="3" type="ORF">BC624_103144</name>
    <name evidence="4" type="ORF">SAMN05443373_104144</name>
</gene>
<keyword evidence="6" id="KW-1185">Reference proteome</keyword>
<dbReference type="Proteomes" id="UP000237771">
    <property type="component" value="Unassembled WGS sequence"/>
</dbReference>
<dbReference type="RefSeq" id="WP_072942811.1">
    <property type="nucleotide sequence ID" value="NZ_FQWO01000004.1"/>
</dbReference>
<accession>A0A1M5MTA1</accession>